<dbReference type="PANTHER" id="PTHR33751:SF9">
    <property type="entry name" value="CYTOCHROME C4"/>
    <property type="match status" value="1"/>
</dbReference>
<evidence type="ECO:0000256" key="3">
    <source>
        <dbReference type="ARBA" id="ARBA00022723"/>
    </source>
</evidence>
<dbReference type="GO" id="GO:0009055">
    <property type="term" value="F:electron transfer activity"/>
    <property type="evidence" value="ECO:0007669"/>
    <property type="project" value="InterPro"/>
</dbReference>
<evidence type="ECO:0000256" key="2">
    <source>
        <dbReference type="ARBA" id="ARBA00022617"/>
    </source>
</evidence>
<keyword evidence="5 6" id="KW-0408">Iron</keyword>
<feature type="chain" id="PRO_5043611835" evidence="7">
    <location>
        <begin position="23"/>
        <end position="224"/>
    </location>
</feature>
<accession>A0AAW9QDT9</accession>
<reference evidence="9 10" key="1">
    <citation type="submission" date="2024-02" db="EMBL/GenBank/DDBJ databases">
        <title>Genome sequence of Aquincola sp. MAHUQ-54.</title>
        <authorList>
            <person name="Huq M.A."/>
        </authorList>
    </citation>
    <scope>NUCLEOTIDE SEQUENCE [LARGE SCALE GENOMIC DNA]</scope>
    <source>
        <strain evidence="9 10">MAHUQ-54</strain>
    </source>
</reference>
<comment type="caution">
    <text evidence="9">The sequence shown here is derived from an EMBL/GenBank/DDBJ whole genome shotgun (WGS) entry which is preliminary data.</text>
</comment>
<evidence type="ECO:0000256" key="7">
    <source>
        <dbReference type="SAM" id="SignalP"/>
    </source>
</evidence>
<evidence type="ECO:0000313" key="9">
    <source>
        <dbReference type="EMBL" id="MEF7613472.1"/>
    </source>
</evidence>
<dbReference type="EMBL" id="JAZIBG010000017">
    <property type="protein sequence ID" value="MEF7613472.1"/>
    <property type="molecule type" value="Genomic_DNA"/>
</dbReference>
<organism evidence="9 10">
    <name type="scientific">Aquincola agrisoli</name>
    <dbReference type="NCBI Taxonomy" id="3119538"/>
    <lineage>
        <taxon>Bacteria</taxon>
        <taxon>Pseudomonadati</taxon>
        <taxon>Pseudomonadota</taxon>
        <taxon>Betaproteobacteria</taxon>
        <taxon>Burkholderiales</taxon>
        <taxon>Sphaerotilaceae</taxon>
        <taxon>Aquincola</taxon>
    </lineage>
</organism>
<dbReference type="PANTHER" id="PTHR33751">
    <property type="entry name" value="CBB3-TYPE CYTOCHROME C OXIDASE SUBUNIT FIXP"/>
    <property type="match status" value="1"/>
</dbReference>
<dbReference type="Proteomes" id="UP001336250">
    <property type="component" value="Unassembled WGS sequence"/>
</dbReference>
<dbReference type="RefSeq" id="WP_332288411.1">
    <property type="nucleotide sequence ID" value="NZ_JAZIBG010000017.1"/>
</dbReference>
<dbReference type="InterPro" id="IPR050597">
    <property type="entry name" value="Cytochrome_c_Oxidase_Subunit"/>
</dbReference>
<keyword evidence="2 6" id="KW-0349">Heme</keyword>
<protein>
    <submittedName>
        <fullName evidence="9">C-type cytochrome</fullName>
    </submittedName>
</protein>
<feature type="signal peptide" evidence="7">
    <location>
        <begin position="1"/>
        <end position="22"/>
    </location>
</feature>
<keyword evidence="1" id="KW-0813">Transport</keyword>
<keyword evidence="7" id="KW-0732">Signal</keyword>
<dbReference type="GO" id="GO:0020037">
    <property type="term" value="F:heme binding"/>
    <property type="evidence" value="ECO:0007669"/>
    <property type="project" value="InterPro"/>
</dbReference>
<feature type="domain" description="Cytochrome c" evidence="8">
    <location>
        <begin position="119"/>
        <end position="208"/>
    </location>
</feature>
<dbReference type="AlphaFoldDB" id="A0AAW9QDT9"/>
<dbReference type="InterPro" id="IPR036909">
    <property type="entry name" value="Cyt_c-like_dom_sf"/>
</dbReference>
<evidence type="ECO:0000256" key="6">
    <source>
        <dbReference type="PROSITE-ProRule" id="PRU00433"/>
    </source>
</evidence>
<keyword evidence="4" id="KW-0249">Electron transport</keyword>
<evidence type="ECO:0000256" key="5">
    <source>
        <dbReference type="ARBA" id="ARBA00023004"/>
    </source>
</evidence>
<evidence type="ECO:0000259" key="8">
    <source>
        <dbReference type="PROSITE" id="PS51007"/>
    </source>
</evidence>
<keyword evidence="3 6" id="KW-0479">Metal-binding</keyword>
<dbReference type="Gene3D" id="1.10.760.10">
    <property type="entry name" value="Cytochrome c-like domain"/>
    <property type="match status" value="2"/>
</dbReference>
<evidence type="ECO:0000256" key="4">
    <source>
        <dbReference type="ARBA" id="ARBA00022982"/>
    </source>
</evidence>
<dbReference type="SUPFAM" id="SSF46626">
    <property type="entry name" value="Cytochrome c"/>
    <property type="match status" value="2"/>
</dbReference>
<gene>
    <name evidence="9" type="ORF">V4F39_06065</name>
</gene>
<feature type="domain" description="Cytochrome c" evidence="8">
    <location>
        <begin position="27"/>
        <end position="109"/>
    </location>
</feature>
<evidence type="ECO:0000313" key="10">
    <source>
        <dbReference type="Proteomes" id="UP001336250"/>
    </source>
</evidence>
<evidence type="ECO:0000256" key="1">
    <source>
        <dbReference type="ARBA" id="ARBA00022448"/>
    </source>
</evidence>
<dbReference type="InterPro" id="IPR009056">
    <property type="entry name" value="Cyt_c-like_dom"/>
</dbReference>
<dbReference type="PROSITE" id="PS51007">
    <property type="entry name" value="CYTC"/>
    <property type="match status" value="2"/>
</dbReference>
<sequence>MNNVLTSMLVLAFAGAVPAAHAQDIKPDAAAGEKKVAMCIGCHGIPEYKASFPELHMVPKISGQNAKYIAAALNGYKSGDRKHPTMRGLAGTLTDQDIADISAFYEANVVEAAPVPEAPAVQPRPEVAALLTKGACVSCHGANFSKPIDGTYPKIAGQYADYLYVALKAYKVTGSPIIGRGNAIMAGQVKQFSNVELKAMAQYIASLPGDLQTRPESRFRQASR</sequence>
<name>A0AAW9QDT9_9BURK</name>
<dbReference type="Pfam" id="PF00034">
    <property type="entry name" value="Cytochrom_C"/>
    <property type="match status" value="2"/>
</dbReference>
<keyword evidence="10" id="KW-1185">Reference proteome</keyword>
<dbReference type="GO" id="GO:0046872">
    <property type="term" value="F:metal ion binding"/>
    <property type="evidence" value="ECO:0007669"/>
    <property type="project" value="UniProtKB-KW"/>
</dbReference>
<proteinExistence type="predicted"/>